<sequence>MAKQRVRKLFSTSVLGRAFSIPARTTATDLAQKKSITQHHTKDLAQHYSEANSSA</sequence>
<evidence type="ECO:0000313" key="2">
    <source>
        <dbReference type="Proteomes" id="UP000053660"/>
    </source>
</evidence>
<dbReference type="Proteomes" id="UP000053660">
    <property type="component" value="Unassembled WGS sequence"/>
</dbReference>
<name>A0A0B1SJC1_OESDE</name>
<keyword evidence="2" id="KW-1185">Reference proteome</keyword>
<accession>A0A0B1SJC1</accession>
<dbReference type="EMBL" id="KN565747">
    <property type="protein sequence ID" value="KHJ85014.1"/>
    <property type="molecule type" value="Genomic_DNA"/>
</dbReference>
<gene>
    <name evidence="1" type="ORF">OESDEN_15265</name>
</gene>
<dbReference type="AlphaFoldDB" id="A0A0B1SJC1"/>
<proteinExistence type="predicted"/>
<reference evidence="1 2" key="1">
    <citation type="submission" date="2014-03" db="EMBL/GenBank/DDBJ databases">
        <title>Draft genome of the hookworm Oesophagostomum dentatum.</title>
        <authorList>
            <person name="Mitreva M."/>
        </authorList>
    </citation>
    <scope>NUCLEOTIDE SEQUENCE [LARGE SCALE GENOMIC DNA]</scope>
    <source>
        <strain evidence="1 2">OD-Hann</strain>
    </source>
</reference>
<evidence type="ECO:0000313" key="1">
    <source>
        <dbReference type="EMBL" id="KHJ85014.1"/>
    </source>
</evidence>
<organism evidence="1 2">
    <name type="scientific">Oesophagostomum dentatum</name>
    <name type="common">Nodular worm</name>
    <dbReference type="NCBI Taxonomy" id="61180"/>
    <lineage>
        <taxon>Eukaryota</taxon>
        <taxon>Metazoa</taxon>
        <taxon>Ecdysozoa</taxon>
        <taxon>Nematoda</taxon>
        <taxon>Chromadorea</taxon>
        <taxon>Rhabditida</taxon>
        <taxon>Rhabditina</taxon>
        <taxon>Rhabditomorpha</taxon>
        <taxon>Strongyloidea</taxon>
        <taxon>Strongylidae</taxon>
        <taxon>Oesophagostomum</taxon>
    </lineage>
</organism>
<protein>
    <submittedName>
        <fullName evidence="1">Uncharacterized protein</fullName>
    </submittedName>
</protein>